<dbReference type="InterPro" id="IPR043425">
    <property type="entry name" value="NusG-like"/>
</dbReference>
<dbReference type="GO" id="GO:0006353">
    <property type="term" value="P:DNA-templated transcription termination"/>
    <property type="evidence" value="ECO:0007669"/>
    <property type="project" value="UniProtKB-UniRule"/>
</dbReference>
<accession>A0A0G2Z8Q9</accession>
<dbReference type="FunFam" id="2.30.30.30:FF:000002">
    <property type="entry name" value="Transcription termination/antitermination factor NusG"/>
    <property type="match status" value="1"/>
</dbReference>
<dbReference type="Gene3D" id="3.30.70.940">
    <property type="entry name" value="NusG, N-terminal domain"/>
    <property type="match status" value="2"/>
</dbReference>
<protein>
    <recommendedName>
        <fullName evidence="5 6">Transcription termination/antitermination protein NusG</fullName>
    </recommendedName>
</protein>
<dbReference type="InterPro" id="IPR005824">
    <property type="entry name" value="KOW"/>
</dbReference>
<dbReference type="KEGG" id="kpf:IX53_09045"/>
<evidence type="ECO:0000256" key="6">
    <source>
        <dbReference type="NCBIfam" id="TIGR00922"/>
    </source>
</evidence>
<dbReference type="Pfam" id="PF18298">
    <property type="entry name" value="NusG_add"/>
    <property type="match status" value="1"/>
</dbReference>
<name>A0A0G2Z8Q9_9BACT</name>
<dbReference type="PANTHER" id="PTHR30265:SF2">
    <property type="entry name" value="TRANSCRIPTION TERMINATION_ANTITERMINATION PROTEIN NUSG"/>
    <property type="match status" value="1"/>
</dbReference>
<dbReference type="SUPFAM" id="SSF50104">
    <property type="entry name" value="Translation proteins SH3-like domain"/>
    <property type="match status" value="1"/>
</dbReference>
<dbReference type="InterPro" id="IPR015869">
    <property type="entry name" value="Transcrpt_antiterm_NusG_bac_CS"/>
</dbReference>
<keyword evidence="2 5" id="KW-0889">Transcription antitermination</keyword>
<proteinExistence type="inferred from homology"/>
<organism evidence="10 11">
    <name type="scientific">Kosmotoga pacifica</name>
    <dbReference type="NCBI Taxonomy" id="1330330"/>
    <lineage>
        <taxon>Bacteria</taxon>
        <taxon>Thermotogati</taxon>
        <taxon>Thermotogota</taxon>
        <taxon>Thermotogae</taxon>
        <taxon>Kosmotogales</taxon>
        <taxon>Kosmotogaceae</taxon>
        <taxon>Kosmotoga</taxon>
    </lineage>
</organism>
<dbReference type="CDD" id="cd06091">
    <property type="entry name" value="KOW_NusG"/>
    <property type="match status" value="1"/>
</dbReference>
<dbReference type="InterPro" id="IPR036735">
    <property type="entry name" value="NGN_dom_sf"/>
</dbReference>
<dbReference type="GO" id="GO:0006354">
    <property type="term" value="P:DNA-templated transcription elongation"/>
    <property type="evidence" value="ECO:0007669"/>
    <property type="project" value="UniProtKB-UniRule"/>
</dbReference>
<dbReference type="PRINTS" id="PR00338">
    <property type="entry name" value="NUSGTNSCPFCT"/>
</dbReference>
<reference evidence="10 11" key="1">
    <citation type="submission" date="2015-04" db="EMBL/GenBank/DDBJ databases">
        <title>Complete Genome Sequence of Kosmotoga pacifica SLHLJ1.</title>
        <authorList>
            <person name="Jiang L.J."/>
            <person name="Shao Z.Z."/>
            <person name="Jebbar M."/>
        </authorList>
    </citation>
    <scope>NUCLEOTIDE SEQUENCE [LARGE SCALE GENOMIC DNA]</scope>
    <source>
        <strain evidence="10 11">SLHLJ1</strain>
    </source>
</reference>
<comment type="function">
    <text evidence="5 7">Participates in transcription elongation, termination and antitermination.</text>
</comment>
<dbReference type="SUPFAM" id="SSF82679">
    <property type="entry name" value="N-utilization substance G protein NusG, N-terminal domain"/>
    <property type="match status" value="2"/>
</dbReference>
<evidence type="ECO:0000256" key="5">
    <source>
        <dbReference type="HAMAP-Rule" id="MF_00948"/>
    </source>
</evidence>
<dbReference type="SMART" id="SM00739">
    <property type="entry name" value="KOW"/>
    <property type="match status" value="1"/>
</dbReference>
<evidence type="ECO:0000313" key="10">
    <source>
        <dbReference type="EMBL" id="AKI97942.1"/>
    </source>
</evidence>
<evidence type="ECO:0000256" key="3">
    <source>
        <dbReference type="ARBA" id="ARBA00023015"/>
    </source>
</evidence>
<dbReference type="STRING" id="1330330.IX53_09045"/>
<dbReference type="Pfam" id="PF00467">
    <property type="entry name" value="KOW"/>
    <property type="match status" value="1"/>
</dbReference>
<dbReference type="InterPro" id="IPR006645">
    <property type="entry name" value="NGN-like_dom"/>
</dbReference>
<evidence type="ECO:0000256" key="7">
    <source>
        <dbReference type="RuleBase" id="RU000538"/>
    </source>
</evidence>
<keyword evidence="11" id="KW-1185">Reference proteome</keyword>
<dbReference type="GO" id="GO:0032784">
    <property type="term" value="P:regulation of DNA-templated transcription elongation"/>
    <property type="evidence" value="ECO:0007669"/>
    <property type="project" value="InterPro"/>
</dbReference>
<evidence type="ECO:0000256" key="2">
    <source>
        <dbReference type="ARBA" id="ARBA00022814"/>
    </source>
</evidence>
<dbReference type="OrthoDB" id="9809075at2"/>
<dbReference type="HAMAP" id="MF_00948">
    <property type="entry name" value="NusG"/>
    <property type="match status" value="1"/>
</dbReference>
<dbReference type="PATRIC" id="fig|1330330.3.peg.1838"/>
<dbReference type="InterPro" id="IPR040473">
    <property type="entry name" value="NusG_add"/>
</dbReference>
<dbReference type="GO" id="GO:0005829">
    <property type="term" value="C:cytosol"/>
    <property type="evidence" value="ECO:0007669"/>
    <property type="project" value="UniProtKB-ARBA"/>
</dbReference>
<evidence type="ECO:0000259" key="9">
    <source>
        <dbReference type="SMART" id="SM00739"/>
    </source>
</evidence>
<dbReference type="GO" id="GO:0031564">
    <property type="term" value="P:transcription antitermination"/>
    <property type="evidence" value="ECO:0007669"/>
    <property type="project" value="UniProtKB-UniRule"/>
</dbReference>
<dbReference type="InterPro" id="IPR001062">
    <property type="entry name" value="Transcrpt_antiterm_NusG"/>
</dbReference>
<sequence length="354" mass="40884">MRKKWYIIQTYSGLENSIKEALEAKINSFGVQHLFGKILVPEEVKLDRSSAPAERHIVFDNSRILVKPNQDIKKGDPVIEAPEIHAKNDGVIKEIKSYRIIFIETIDRKFTKTYYVPESAKIETGIRPGARIRQGMPLTKHGEYFCELDGRIVFTEKMKRIVVERENGDEDVYMVYPNTYDPKVIRRGAQLKRGHLIAGRKVTNSRIDGRAEISEFPGRKELKIYRITKSRLYPGYIFIEMIMNDETWNIVKSTPNVVNFVSVGGQPMELKRKEVHALLKLVGLEQYEEKATKIRVEVDFELNEMVRINSGPFEDFVGKITEINPERQEVKVVVSIFGRETPVMLKLSEIEKIV</sequence>
<evidence type="ECO:0000313" key="11">
    <source>
        <dbReference type="Proteomes" id="UP000035159"/>
    </source>
</evidence>
<dbReference type="InterPro" id="IPR008991">
    <property type="entry name" value="Translation_prot_SH3-like_sf"/>
</dbReference>
<evidence type="ECO:0000256" key="1">
    <source>
        <dbReference type="ARBA" id="ARBA00022472"/>
    </source>
</evidence>
<keyword evidence="4 5" id="KW-0804">Transcription</keyword>
<dbReference type="Proteomes" id="UP000035159">
    <property type="component" value="Chromosome"/>
</dbReference>
<dbReference type="RefSeq" id="WP_047755077.1">
    <property type="nucleotide sequence ID" value="NZ_CAJUHA010000018.1"/>
</dbReference>
<dbReference type="Gene3D" id="2.30.30.30">
    <property type="match status" value="1"/>
</dbReference>
<keyword evidence="1 5" id="KW-0806">Transcription termination</keyword>
<dbReference type="PANTHER" id="PTHR30265">
    <property type="entry name" value="RHO-INTERACTING TRANSCRIPTION TERMINATION FACTOR NUSG"/>
    <property type="match status" value="1"/>
</dbReference>
<feature type="domain" description="KOW" evidence="9">
    <location>
        <begin position="299"/>
        <end position="326"/>
    </location>
</feature>
<evidence type="ECO:0000256" key="4">
    <source>
        <dbReference type="ARBA" id="ARBA00023163"/>
    </source>
</evidence>
<dbReference type="AlphaFoldDB" id="A0A0G2Z8Q9"/>
<dbReference type="PROSITE" id="PS01014">
    <property type="entry name" value="NUSG"/>
    <property type="match status" value="1"/>
</dbReference>
<dbReference type="EMBL" id="CP011232">
    <property type="protein sequence ID" value="AKI97942.1"/>
    <property type="molecule type" value="Genomic_DNA"/>
</dbReference>
<feature type="domain" description="NusG-like N-terminal" evidence="8">
    <location>
        <begin position="2"/>
        <end position="282"/>
    </location>
</feature>
<dbReference type="Pfam" id="PF02357">
    <property type="entry name" value="NusG"/>
    <property type="match status" value="2"/>
</dbReference>
<dbReference type="NCBIfam" id="TIGR00922">
    <property type="entry name" value="nusG"/>
    <property type="match status" value="1"/>
</dbReference>
<gene>
    <name evidence="5" type="primary">nusG</name>
    <name evidence="10" type="ORF">IX53_09045</name>
</gene>
<dbReference type="SMART" id="SM00738">
    <property type="entry name" value="NGN"/>
    <property type="match status" value="1"/>
</dbReference>
<keyword evidence="3 5" id="KW-0805">Transcription regulation</keyword>
<comment type="similarity">
    <text evidence="5 7">Belongs to the NusG family.</text>
</comment>
<evidence type="ECO:0000259" key="8">
    <source>
        <dbReference type="SMART" id="SM00738"/>
    </source>
</evidence>
<dbReference type="InterPro" id="IPR014722">
    <property type="entry name" value="Rib_uL2_dom2"/>
</dbReference>